<keyword evidence="2" id="KW-1185">Reference proteome</keyword>
<accession>A0ACD5Z7E9</accession>
<reference evidence="1" key="2">
    <citation type="submission" date="2025-09" db="UniProtKB">
        <authorList>
            <consortium name="EnsemblPlants"/>
        </authorList>
    </citation>
    <scope>IDENTIFICATION</scope>
</reference>
<evidence type="ECO:0000313" key="1">
    <source>
        <dbReference type="EnsemblPlants" id="AVESA.00010b.r2.6CG1113970.1.CDS.1"/>
    </source>
</evidence>
<evidence type="ECO:0000313" key="2">
    <source>
        <dbReference type="Proteomes" id="UP001732700"/>
    </source>
</evidence>
<name>A0ACD5Z7E9_AVESA</name>
<reference evidence="1" key="1">
    <citation type="submission" date="2021-05" db="EMBL/GenBank/DDBJ databases">
        <authorList>
            <person name="Scholz U."/>
            <person name="Mascher M."/>
            <person name="Fiebig A."/>
        </authorList>
    </citation>
    <scope>NUCLEOTIDE SEQUENCE [LARGE SCALE GENOMIC DNA]</scope>
</reference>
<protein>
    <submittedName>
        <fullName evidence="1">Uncharacterized protein</fullName>
    </submittedName>
</protein>
<dbReference type="EnsemblPlants" id="AVESA.00010b.r2.6CG1113970.1">
    <property type="protein sequence ID" value="AVESA.00010b.r2.6CG1113970.1.CDS.1"/>
    <property type="gene ID" value="AVESA.00010b.r2.6CG1113970"/>
</dbReference>
<sequence length="561" mass="61398">MKMVNISSNSFTGLLSPATWETMEDLAVLNASNNSFMGPLPAFLCQSATSLAVLDLSYNKFNGSIPPELGKCSMLQSLKAGHNNLTRTLSDELFNVTSLRHLSLPNNRLHGELDPALIMKLTDLVVLDLGWNMISGNIPDSIGQLKGLKEISLEQNNMSGELPSALGNCTNIVAMNFKNNYFSGELGKINFSTLSNLDTLDVGSNKFTGTIPESVYSSNKLTVLQLSFNNFHGQLSPRMRNLKSLTTLSLAGNYFTNIRSAIEILKSFGNLTTLLIGSNFRNEEIPGNETVDGFENLKVLAMENCQLFGKIPLWISNLRNLEMLLLFMNELSGSIPDWIGTLNFLFYIDLSYNSLTGEIPTGLMEISMLKSDRITTQLDPEGFELPTYNYNGHSPRYYTISAFPAMMNLGNNNLAGVVPSEIGQLKALVSLILGFNSLSGQIPRTISNLTNLEVLDLSNNHLTGTIPGALNNLNFLSRFNISNNDLEGSVPHGGQFDTFPSSSFDGNPKLCASMLTYSCDSIEVPKGSTEQGYKVMFSIAFGAFFGLGVLLDQLYLSRIFG</sequence>
<proteinExistence type="predicted"/>
<organism evidence="1 2">
    <name type="scientific">Avena sativa</name>
    <name type="common">Oat</name>
    <dbReference type="NCBI Taxonomy" id="4498"/>
    <lineage>
        <taxon>Eukaryota</taxon>
        <taxon>Viridiplantae</taxon>
        <taxon>Streptophyta</taxon>
        <taxon>Embryophyta</taxon>
        <taxon>Tracheophyta</taxon>
        <taxon>Spermatophyta</taxon>
        <taxon>Magnoliopsida</taxon>
        <taxon>Liliopsida</taxon>
        <taxon>Poales</taxon>
        <taxon>Poaceae</taxon>
        <taxon>BOP clade</taxon>
        <taxon>Pooideae</taxon>
        <taxon>Poodae</taxon>
        <taxon>Poeae</taxon>
        <taxon>Poeae Chloroplast Group 1 (Aveneae type)</taxon>
        <taxon>Aveninae</taxon>
        <taxon>Avena</taxon>
    </lineage>
</organism>
<dbReference type="Proteomes" id="UP001732700">
    <property type="component" value="Chromosome 6C"/>
</dbReference>